<protein>
    <submittedName>
        <fullName evidence="1">Uncharacterized protein</fullName>
    </submittedName>
</protein>
<gene>
    <name evidence="1" type="ORF">PMACD_LOCUS10628</name>
</gene>
<dbReference type="EMBL" id="CAJOBZ010000032">
    <property type="protein sequence ID" value="CAF4892958.1"/>
    <property type="molecule type" value="Genomic_DNA"/>
</dbReference>
<proteinExistence type="predicted"/>
<accession>A0A821UPW2</accession>
<organism evidence="1 2">
    <name type="scientific">Pieris macdunnoughi</name>
    <dbReference type="NCBI Taxonomy" id="345717"/>
    <lineage>
        <taxon>Eukaryota</taxon>
        <taxon>Metazoa</taxon>
        <taxon>Ecdysozoa</taxon>
        <taxon>Arthropoda</taxon>
        <taxon>Hexapoda</taxon>
        <taxon>Insecta</taxon>
        <taxon>Pterygota</taxon>
        <taxon>Neoptera</taxon>
        <taxon>Endopterygota</taxon>
        <taxon>Lepidoptera</taxon>
        <taxon>Glossata</taxon>
        <taxon>Ditrysia</taxon>
        <taxon>Papilionoidea</taxon>
        <taxon>Pieridae</taxon>
        <taxon>Pierinae</taxon>
        <taxon>Pieris</taxon>
    </lineage>
</organism>
<sequence length="69" mass="8027">MSPLHKFVSFFQSDSKSRKNLLSQQKFASELNINGEIEVLKNQCGKLVGYRVKVLNLILWEKRNSLRDC</sequence>
<comment type="caution">
    <text evidence="1">The sequence shown here is derived from an EMBL/GenBank/DDBJ whole genome shotgun (WGS) entry which is preliminary data.</text>
</comment>
<dbReference type="OrthoDB" id="7409913at2759"/>
<evidence type="ECO:0000313" key="1">
    <source>
        <dbReference type="EMBL" id="CAF4892958.1"/>
    </source>
</evidence>
<reference evidence="1" key="1">
    <citation type="submission" date="2021-02" db="EMBL/GenBank/DDBJ databases">
        <authorList>
            <person name="Steward A R."/>
        </authorList>
    </citation>
    <scope>NUCLEOTIDE SEQUENCE</scope>
</reference>
<dbReference type="Proteomes" id="UP000663880">
    <property type="component" value="Unassembled WGS sequence"/>
</dbReference>
<name>A0A821UPW2_9NEOP</name>
<keyword evidence="2" id="KW-1185">Reference proteome</keyword>
<dbReference type="AlphaFoldDB" id="A0A821UPW2"/>
<evidence type="ECO:0000313" key="2">
    <source>
        <dbReference type="Proteomes" id="UP000663880"/>
    </source>
</evidence>